<dbReference type="Proteomes" id="UP000887564">
    <property type="component" value="Unplaced"/>
</dbReference>
<evidence type="ECO:0000313" key="2">
    <source>
        <dbReference type="WBParaSite" id="PEQ_0000838101-mRNA-1"/>
    </source>
</evidence>
<evidence type="ECO:0000313" key="1">
    <source>
        <dbReference type="Proteomes" id="UP000887564"/>
    </source>
</evidence>
<proteinExistence type="predicted"/>
<reference evidence="2" key="1">
    <citation type="submission" date="2022-11" db="UniProtKB">
        <authorList>
            <consortium name="WormBaseParasite"/>
        </authorList>
    </citation>
    <scope>IDENTIFICATION</scope>
</reference>
<organism evidence="1 2">
    <name type="scientific">Parascaris equorum</name>
    <name type="common">Equine roundworm</name>
    <dbReference type="NCBI Taxonomy" id="6256"/>
    <lineage>
        <taxon>Eukaryota</taxon>
        <taxon>Metazoa</taxon>
        <taxon>Ecdysozoa</taxon>
        <taxon>Nematoda</taxon>
        <taxon>Chromadorea</taxon>
        <taxon>Rhabditida</taxon>
        <taxon>Spirurina</taxon>
        <taxon>Ascaridomorpha</taxon>
        <taxon>Ascaridoidea</taxon>
        <taxon>Ascarididae</taxon>
        <taxon>Parascaris</taxon>
    </lineage>
</organism>
<dbReference type="WBParaSite" id="PEQ_0000838101-mRNA-1">
    <property type="protein sequence ID" value="PEQ_0000838101-mRNA-1"/>
    <property type="gene ID" value="PEQ_0000838101"/>
</dbReference>
<protein>
    <submittedName>
        <fullName evidence="2">Uncharacterized protein</fullName>
    </submittedName>
</protein>
<keyword evidence="1" id="KW-1185">Reference proteome</keyword>
<name>A0A914RQ06_PAREQ</name>
<dbReference type="AlphaFoldDB" id="A0A914RQ06"/>
<sequence length="45" mass="5488">MLVKSNLVINWIQWVCMELHPFSHRSIFRKEDKFSSMRQQVSLTH</sequence>
<accession>A0A914RQ06</accession>